<reference evidence="1" key="1">
    <citation type="submission" date="2020-03" db="EMBL/GenBank/DDBJ databases">
        <title>The deep terrestrial virosphere.</title>
        <authorList>
            <person name="Holmfeldt K."/>
            <person name="Nilsson E."/>
            <person name="Simone D."/>
            <person name="Lopez-Fernandez M."/>
            <person name="Wu X."/>
            <person name="de Brujin I."/>
            <person name="Lundin D."/>
            <person name="Andersson A."/>
            <person name="Bertilsson S."/>
            <person name="Dopson M."/>
        </authorList>
    </citation>
    <scope>NUCLEOTIDE SEQUENCE</scope>
    <source>
        <strain evidence="3">MM415A01589</strain>
        <strain evidence="2">MM415B00998</strain>
        <strain evidence="1">TM448A05997</strain>
        <strain evidence="4">TM448B03632</strain>
    </source>
</reference>
<gene>
    <name evidence="3" type="ORF">MM415A01589_0005</name>
    <name evidence="2" type="ORF">MM415B00998_0009</name>
    <name evidence="1" type="ORF">TM448A05997_0007</name>
    <name evidence="4" type="ORF">TM448B03632_0005</name>
</gene>
<protein>
    <submittedName>
        <fullName evidence="1">Uncharacterized protein</fullName>
    </submittedName>
</protein>
<name>A0A6H2A3S1_9ZZZZ</name>
<evidence type="ECO:0000313" key="2">
    <source>
        <dbReference type="EMBL" id="QJA61123.1"/>
    </source>
</evidence>
<evidence type="ECO:0000313" key="3">
    <source>
        <dbReference type="EMBL" id="QJA76053.1"/>
    </source>
</evidence>
<sequence length="193" mass="21973">MKKSESILKLEMLGLNTLDYFITKDQKEALHYLAKHADDLLSMRTERGVEEFQCPFYYMMKGSTLIDIATGHLAQGYKLIFSPSLDTKGCLAFGTVGLGASAETIMEYVIGEGKVRELDNHPNKRFLMIPSGAIIACRDRTERDHAYILNGIYLRVKEACYGEMPCVVEWSYYDHSVGMKGTPDIYWEIRDYA</sequence>
<evidence type="ECO:0000313" key="1">
    <source>
        <dbReference type="EMBL" id="QJA54846.1"/>
    </source>
</evidence>
<evidence type="ECO:0000313" key="4">
    <source>
        <dbReference type="EMBL" id="QJI02770.1"/>
    </source>
</evidence>
<dbReference type="EMBL" id="MT141431">
    <property type="protein sequence ID" value="QJA61123.1"/>
    <property type="molecule type" value="Genomic_DNA"/>
</dbReference>
<dbReference type="EMBL" id="MT142202">
    <property type="protein sequence ID" value="QJA76053.1"/>
    <property type="molecule type" value="Genomic_DNA"/>
</dbReference>
<proteinExistence type="predicted"/>
<dbReference type="EMBL" id="MT144543">
    <property type="protein sequence ID" value="QJA54846.1"/>
    <property type="molecule type" value="Genomic_DNA"/>
</dbReference>
<accession>A0A6H2A3S1</accession>
<dbReference type="EMBL" id="MT145029">
    <property type="protein sequence ID" value="QJI02770.1"/>
    <property type="molecule type" value="Genomic_DNA"/>
</dbReference>
<dbReference type="AlphaFoldDB" id="A0A6H2A3S1"/>
<organism evidence="1">
    <name type="scientific">viral metagenome</name>
    <dbReference type="NCBI Taxonomy" id="1070528"/>
    <lineage>
        <taxon>unclassified sequences</taxon>
        <taxon>metagenomes</taxon>
        <taxon>organismal metagenomes</taxon>
    </lineage>
</organism>